<keyword evidence="3" id="KW-1185">Reference proteome</keyword>
<feature type="transmembrane region" description="Helical" evidence="1">
    <location>
        <begin position="191"/>
        <end position="212"/>
    </location>
</feature>
<name>A0AAW9NIF8_9BACL</name>
<organism evidence="2 3">
    <name type="scientific">Metasolibacillus meyeri</name>
    <dbReference type="NCBI Taxonomy" id="1071052"/>
    <lineage>
        <taxon>Bacteria</taxon>
        <taxon>Bacillati</taxon>
        <taxon>Bacillota</taxon>
        <taxon>Bacilli</taxon>
        <taxon>Bacillales</taxon>
        <taxon>Caryophanaceae</taxon>
        <taxon>Metasolibacillus</taxon>
    </lineage>
</organism>
<dbReference type="Proteomes" id="UP001344888">
    <property type="component" value="Unassembled WGS sequence"/>
</dbReference>
<evidence type="ECO:0000256" key="1">
    <source>
        <dbReference type="SAM" id="Phobius"/>
    </source>
</evidence>
<comment type="caution">
    <text evidence="2">The sequence shown here is derived from an EMBL/GenBank/DDBJ whole genome shotgun (WGS) entry which is preliminary data.</text>
</comment>
<feature type="transmembrane region" description="Helical" evidence="1">
    <location>
        <begin position="219"/>
        <end position="236"/>
    </location>
</feature>
<evidence type="ECO:0000313" key="2">
    <source>
        <dbReference type="EMBL" id="MEC1177557.1"/>
    </source>
</evidence>
<keyword evidence="1" id="KW-1133">Transmembrane helix</keyword>
<accession>A0AAW9NIF8</accession>
<reference evidence="2 3" key="1">
    <citation type="submission" date="2023-03" db="EMBL/GenBank/DDBJ databases">
        <title>Bacillus Genome Sequencing.</title>
        <authorList>
            <person name="Dunlap C."/>
        </authorList>
    </citation>
    <scope>NUCLEOTIDE SEQUENCE [LARGE SCALE GENOMIC DNA]</scope>
    <source>
        <strain evidence="2 3">B-59205</strain>
    </source>
</reference>
<protein>
    <submittedName>
        <fullName evidence="2">Uncharacterized protein</fullName>
    </submittedName>
</protein>
<proteinExistence type="predicted"/>
<keyword evidence="1" id="KW-0812">Transmembrane</keyword>
<dbReference type="RefSeq" id="WP_326121959.1">
    <property type="nucleotide sequence ID" value="NZ_JARSFG010000004.1"/>
</dbReference>
<evidence type="ECO:0000313" key="3">
    <source>
        <dbReference type="Proteomes" id="UP001344888"/>
    </source>
</evidence>
<dbReference type="AlphaFoldDB" id="A0AAW9NIF8"/>
<feature type="transmembrane region" description="Helical" evidence="1">
    <location>
        <begin position="37"/>
        <end position="58"/>
    </location>
</feature>
<dbReference type="EMBL" id="JARSFG010000004">
    <property type="protein sequence ID" value="MEC1177557.1"/>
    <property type="molecule type" value="Genomic_DNA"/>
</dbReference>
<gene>
    <name evidence="2" type="ORF">P9B03_03590</name>
</gene>
<sequence>MKDPIQKAMKDTYKAGIFSDMKKLETLEKAQRKQGTFLPLSLTMLTTCCVMLVLFFLVKTPPDMTEISSYNDRVSMEQAYTERWEAFSNVVMSEFDEQARVQYLATSDWALQQALLEQEEGRVLAQLLEHMAFIVGNPSIQVEFPEVATFEQLTVQAPVLVEKLEKAHGVWNILKLGEKRLPNMEVFYMDFWRIIGNLILYSAIVYFLYSLWRKKRNPVFAVFQGIVVLVMLYSFVRPPVIQVVTSKEELLEQSLTSYKDFMGEWTGVSAAKVVDIEKFGEQLAVLVDVGDNIYILSNFIYVKERRGYLQERTIWGRDDILTARSSAVYEGDAVGNIFALPANHNIGHIEIENDVAKESVFLNIPSNKTGIYYLATPVSIQGEDVDFTFHYYDKQGNLLNE</sequence>
<keyword evidence="1" id="KW-0472">Membrane</keyword>